<dbReference type="Gene3D" id="3.40.50.2300">
    <property type="match status" value="2"/>
</dbReference>
<evidence type="ECO:0000313" key="5">
    <source>
        <dbReference type="EMBL" id="AOS44196.1"/>
    </source>
</evidence>
<dbReference type="CDD" id="cd01392">
    <property type="entry name" value="HTH_LacI"/>
    <property type="match status" value="1"/>
</dbReference>
<dbReference type="CDD" id="cd06267">
    <property type="entry name" value="PBP1_LacI_sugar_binding-like"/>
    <property type="match status" value="1"/>
</dbReference>
<dbReference type="Gene3D" id="1.10.260.40">
    <property type="entry name" value="lambda repressor-like DNA-binding domains"/>
    <property type="match status" value="1"/>
</dbReference>
<sequence length="360" mass="40141">MARPTLNDIARQVGFSKNTVSLALRGDRQIPEETRERIRKAAAKLGYQPNAVVSHLMAQLRASRTTRLQAKLALVNANRDPQAFRAHPTIPTYVEGCESRAEKLGYGFDRFWLHDPTLNAQRWLRILHTRGIKGLVLVGLMDTTHLPDELAPVWAQLPTVVTGVRTRDPALSFCCVDHHHLALTAFERALALGYKRPGLVLDDVIDALVERRFSAGYLTGQRTLLPRAQHVPVFSEETGAQAEPKGFRAWLDKHQPDVIFTLYNNVIAWLKEAGRRVPEDIGVIQLEWRSTRPEIAGMNQHNLVTGEAAVDMVVSQIHNNETGVQEFPRATLIGATWVDGQSVRPQAAPAARPARVRAGR</sequence>
<gene>
    <name evidence="5" type="primary">kdgR</name>
    <name evidence="5" type="ORF">Verru16b_01257</name>
</gene>
<evidence type="ECO:0000256" key="2">
    <source>
        <dbReference type="ARBA" id="ARBA00023125"/>
    </source>
</evidence>
<proteinExistence type="predicted"/>
<accession>A0A1D8ATM1</accession>
<dbReference type="PROSITE" id="PS50932">
    <property type="entry name" value="HTH_LACI_2"/>
    <property type="match status" value="1"/>
</dbReference>
<dbReference type="Pfam" id="PF13377">
    <property type="entry name" value="Peripla_BP_3"/>
    <property type="match status" value="1"/>
</dbReference>
<evidence type="ECO:0000256" key="3">
    <source>
        <dbReference type="ARBA" id="ARBA00023163"/>
    </source>
</evidence>
<dbReference type="KEGG" id="obg:Verru16b_01257"/>
<protein>
    <submittedName>
        <fullName evidence="5">HTH-type transcriptional regulator KdgR</fullName>
    </submittedName>
</protein>
<evidence type="ECO:0000256" key="1">
    <source>
        <dbReference type="ARBA" id="ARBA00023015"/>
    </source>
</evidence>
<dbReference type="Proteomes" id="UP000095228">
    <property type="component" value="Chromosome"/>
</dbReference>
<reference evidence="5 6" key="1">
    <citation type="submission" date="2016-06" db="EMBL/GenBank/DDBJ databases">
        <title>Three novel species with peptidoglycan cell walls form the new genus Lacunisphaera gen. nov. in the family Opitutaceae of the verrucomicrobial subdivision 4.</title>
        <authorList>
            <person name="Rast P."/>
            <person name="Gloeckner I."/>
            <person name="Jogler M."/>
            <person name="Boedeker C."/>
            <person name="Jeske O."/>
            <person name="Wiegand S."/>
            <person name="Reinhardt R."/>
            <person name="Schumann P."/>
            <person name="Rohde M."/>
            <person name="Spring S."/>
            <person name="Gloeckner F.O."/>
            <person name="Jogler C."/>
        </authorList>
    </citation>
    <scope>NUCLEOTIDE SEQUENCE [LARGE SCALE GENOMIC DNA]</scope>
    <source>
        <strain evidence="5 6">IG16b</strain>
    </source>
</reference>
<dbReference type="InterPro" id="IPR000843">
    <property type="entry name" value="HTH_LacI"/>
</dbReference>
<name>A0A1D8ATM1_9BACT</name>
<dbReference type="STRING" id="1838286.Verru16b_01257"/>
<dbReference type="EMBL" id="CP016094">
    <property type="protein sequence ID" value="AOS44196.1"/>
    <property type="molecule type" value="Genomic_DNA"/>
</dbReference>
<dbReference type="SMART" id="SM00354">
    <property type="entry name" value="HTH_LACI"/>
    <property type="match status" value="1"/>
</dbReference>
<dbReference type="SUPFAM" id="SSF53822">
    <property type="entry name" value="Periplasmic binding protein-like I"/>
    <property type="match status" value="1"/>
</dbReference>
<dbReference type="InterPro" id="IPR046335">
    <property type="entry name" value="LacI/GalR-like_sensor"/>
</dbReference>
<dbReference type="RefSeq" id="WP_069961474.1">
    <property type="nucleotide sequence ID" value="NZ_CP016094.1"/>
</dbReference>
<dbReference type="Pfam" id="PF00356">
    <property type="entry name" value="LacI"/>
    <property type="match status" value="1"/>
</dbReference>
<dbReference type="PANTHER" id="PTHR30146">
    <property type="entry name" value="LACI-RELATED TRANSCRIPTIONAL REPRESSOR"/>
    <property type="match status" value="1"/>
</dbReference>
<dbReference type="GO" id="GO:0003700">
    <property type="term" value="F:DNA-binding transcription factor activity"/>
    <property type="evidence" value="ECO:0007669"/>
    <property type="project" value="TreeGrafter"/>
</dbReference>
<evidence type="ECO:0000259" key="4">
    <source>
        <dbReference type="PROSITE" id="PS50932"/>
    </source>
</evidence>
<keyword evidence="3" id="KW-0804">Transcription</keyword>
<dbReference type="SUPFAM" id="SSF47413">
    <property type="entry name" value="lambda repressor-like DNA-binding domains"/>
    <property type="match status" value="1"/>
</dbReference>
<organism evidence="5 6">
    <name type="scientific">Lacunisphaera limnophila</name>
    <dbReference type="NCBI Taxonomy" id="1838286"/>
    <lineage>
        <taxon>Bacteria</taxon>
        <taxon>Pseudomonadati</taxon>
        <taxon>Verrucomicrobiota</taxon>
        <taxon>Opitutia</taxon>
        <taxon>Opitutales</taxon>
        <taxon>Opitutaceae</taxon>
        <taxon>Lacunisphaera</taxon>
    </lineage>
</organism>
<dbReference type="InterPro" id="IPR010982">
    <property type="entry name" value="Lambda_DNA-bd_dom_sf"/>
</dbReference>
<feature type="domain" description="HTH lacI-type" evidence="4">
    <location>
        <begin position="4"/>
        <end position="58"/>
    </location>
</feature>
<keyword evidence="1" id="KW-0805">Transcription regulation</keyword>
<dbReference type="GO" id="GO:0000976">
    <property type="term" value="F:transcription cis-regulatory region binding"/>
    <property type="evidence" value="ECO:0007669"/>
    <property type="project" value="TreeGrafter"/>
</dbReference>
<dbReference type="InterPro" id="IPR028082">
    <property type="entry name" value="Peripla_BP_I"/>
</dbReference>
<dbReference type="OrthoDB" id="183213at2"/>
<evidence type="ECO:0000313" key="6">
    <source>
        <dbReference type="Proteomes" id="UP000095228"/>
    </source>
</evidence>
<keyword evidence="2" id="KW-0238">DNA-binding</keyword>
<keyword evidence="6" id="KW-1185">Reference proteome</keyword>
<dbReference type="PANTHER" id="PTHR30146:SF109">
    <property type="entry name" value="HTH-TYPE TRANSCRIPTIONAL REGULATOR GALS"/>
    <property type="match status" value="1"/>
</dbReference>
<dbReference type="AlphaFoldDB" id="A0A1D8ATM1"/>